<sequence length="996" mass="101265">MLSLRRYTPTLAVLGLLAACTPDVNQHANPANVTYAAFDPSASPPAIPLPNDLARANVAATSGAQKELLTAFNQAGGFPNDQEVAVTVDFFTEAVTVAPRARTAPDLDLTTFKAAPGAGATLAVFQVAQGCPFGAEAAQGKTCQPILDQNGNQIALPVAIETLSAGNYVKLADHGTLSIYPKKNTTTGARRWPAGGKFVVAIRGGASGVKTKDGKDIQPEAAMYLLLQDKNLADPANQALLALKYPDPKTAAAFGQQLEAVREPLVPAFQLMDQVGIPHRELAVITGFTIAPAAGAVVLADPTAGQMPLPSDFLIDPATNRIVNNPAFCGGNVDASGSCPTAAGLATLDGFSTTAMILAQTSGPIRANTVNSASVQLFDFSTPSAPARLYDLVDELTTGGAHKAQYVSEPPPITQEGTTTSACAPGPSGYDDACVSTAIGLQPAIPAQPPLLIHSVPPLKEGTEYLVVVTNKVKDANGTPLVPSTLGKILQFKNPVSVSGKSQLPGVSDAQAAGIEQIRLATQAGVAAAGIDPTTVVMAYTFRTQGITHPALQLAAVPYSSTVAPLMVPGALTAAALPPGVPSANVAEVFSAKMPTLNPIDATTGALNPDNTKWTPGSLNALVVVPAILGATSCTASPGACAKLPLVVFQHGLGQNKTNVFAIASALSTAGFVTVAIDAPLHGERAFCAADADCACAPGVTSCGTPKCTLPASGLNKLYPTGTCGTGQVATSGKYFVTANFFATRDALREDILDHSALIAALAPLSAAAANPVSTELATKGVAIDPTKVYWVGQSLGGILGTLNTAVDPRISKAVLNVPGGTLVDVFTNSPTFQPQLAPIFASIGVTVGTPQYLQALQLAKWILDGADPINFAGHLTGDATHPTLANPLSATGAAQSGKAIYGQYAICDQVITNPFEAFLFEQAGVTPGGANPLTVYTVAGAGTPGACTPPSSDPATNNPAHGFLLNGVDPTATANGQSDAAGWLAGLLTTPPATH</sequence>
<name>A0ABN6N913_9BACT</name>
<dbReference type="SUPFAM" id="SSF53474">
    <property type="entry name" value="alpha/beta-Hydrolases"/>
    <property type="match status" value="1"/>
</dbReference>
<dbReference type="InterPro" id="IPR029058">
    <property type="entry name" value="AB_hydrolase_fold"/>
</dbReference>
<organism evidence="1 2">
    <name type="scientific">Anaeromyxobacter paludicola</name>
    <dbReference type="NCBI Taxonomy" id="2918171"/>
    <lineage>
        <taxon>Bacteria</taxon>
        <taxon>Pseudomonadati</taxon>
        <taxon>Myxococcota</taxon>
        <taxon>Myxococcia</taxon>
        <taxon>Myxococcales</taxon>
        <taxon>Cystobacterineae</taxon>
        <taxon>Anaeromyxobacteraceae</taxon>
        <taxon>Anaeromyxobacter</taxon>
    </lineage>
</organism>
<evidence type="ECO:0008006" key="3">
    <source>
        <dbReference type="Google" id="ProtNLM"/>
    </source>
</evidence>
<dbReference type="PROSITE" id="PS51257">
    <property type="entry name" value="PROKAR_LIPOPROTEIN"/>
    <property type="match status" value="1"/>
</dbReference>
<proteinExistence type="predicted"/>
<evidence type="ECO:0000313" key="1">
    <source>
        <dbReference type="EMBL" id="BDG09728.1"/>
    </source>
</evidence>
<dbReference type="Proteomes" id="UP001162734">
    <property type="component" value="Chromosome"/>
</dbReference>
<reference evidence="2" key="1">
    <citation type="journal article" date="2022" name="Int. J. Syst. Evol. Microbiol.">
        <title>Anaeromyxobacter oryzae sp. nov., Anaeromyxobacter diazotrophicus sp. nov. and Anaeromyxobacter paludicola sp. nov., isolated from paddy soils.</title>
        <authorList>
            <person name="Itoh H."/>
            <person name="Xu Z."/>
            <person name="Mise K."/>
            <person name="Masuda Y."/>
            <person name="Ushijima N."/>
            <person name="Hayakawa C."/>
            <person name="Shiratori Y."/>
            <person name="Senoo K."/>
        </authorList>
    </citation>
    <scope>NUCLEOTIDE SEQUENCE [LARGE SCALE GENOMIC DNA]</scope>
    <source>
        <strain evidence="2">Red630</strain>
    </source>
</reference>
<accession>A0ABN6N913</accession>
<gene>
    <name evidence="1" type="ORF">AMPC_28410</name>
</gene>
<dbReference type="RefSeq" id="WP_248342008.1">
    <property type="nucleotide sequence ID" value="NZ_AP025592.1"/>
</dbReference>
<dbReference type="EMBL" id="AP025592">
    <property type="protein sequence ID" value="BDG09728.1"/>
    <property type="molecule type" value="Genomic_DNA"/>
</dbReference>
<dbReference type="Gene3D" id="3.40.50.1820">
    <property type="entry name" value="alpha/beta hydrolase"/>
    <property type="match status" value="1"/>
</dbReference>
<keyword evidence="2" id="KW-1185">Reference proteome</keyword>
<evidence type="ECO:0000313" key="2">
    <source>
        <dbReference type="Proteomes" id="UP001162734"/>
    </source>
</evidence>
<protein>
    <recommendedName>
        <fullName evidence="3">Bacterial virulence factor lipase N-terminal domain-containing protein</fullName>
    </recommendedName>
</protein>